<dbReference type="PANTHER" id="PTHR43625">
    <property type="entry name" value="AFLATOXIN B1 ALDEHYDE REDUCTASE"/>
    <property type="match status" value="1"/>
</dbReference>
<dbReference type="EMBL" id="JAAAPX010000024">
    <property type="protein sequence ID" value="KAF4240878.1"/>
    <property type="molecule type" value="Genomic_DNA"/>
</dbReference>
<sequence>MSLPLRTLGRDGPSVSAIGLGFGSISGFYGPAGTLDERVALLEHAHATGLRFWDMADIYGDSEDVVREWIKRSGKRNDVFLATKFGLQRQPDGRHTFRSDPEYVKAACGRSLQRLGVDTIDLYYCHRVDGVTPIEKTIEAMVELKNQGKIRYLGLSDVSAATLRRAHAVHPITALQVEYSLFTLDIESLASEILKTCRELGVAIVAFSPIGRGILTGQFQSRADIPEGDLRRMYPKYAGENFPEILKLVEKLKIVANGHESTPAKVALAWLLATGPDIVPIPGTKSAARMDENAAAALLQLSDQEVQEIRTMAEKVEIEGTRYPAAVMATLSSDTPPLEE</sequence>
<dbReference type="InterPro" id="IPR050791">
    <property type="entry name" value="Aldo-Keto_reductase"/>
</dbReference>
<dbReference type="GO" id="GO:0005737">
    <property type="term" value="C:cytoplasm"/>
    <property type="evidence" value="ECO:0007669"/>
    <property type="project" value="TreeGrafter"/>
</dbReference>
<accession>A0A8H4HBZ3</accession>
<comment type="caution">
    <text evidence="3">The sequence shown here is derived from an EMBL/GenBank/DDBJ whole genome shotgun (WGS) entry which is preliminary data.</text>
</comment>
<evidence type="ECO:0000256" key="1">
    <source>
        <dbReference type="ARBA" id="ARBA00023002"/>
    </source>
</evidence>
<proteinExistence type="predicted"/>
<keyword evidence="1" id="KW-0560">Oxidoreductase</keyword>
<dbReference type="AlphaFoldDB" id="A0A8H4HBZ3"/>
<dbReference type="GO" id="GO:0016491">
    <property type="term" value="F:oxidoreductase activity"/>
    <property type="evidence" value="ECO:0007669"/>
    <property type="project" value="UniProtKB-KW"/>
</dbReference>
<dbReference type="InterPro" id="IPR023210">
    <property type="entry name" value="NADP_OxRdtase_dom"/>
</dbReference>
<reference evidence="3" key="1">
    <citation type="journal article" date="2020" name="bioRxiv">
        <title>Genomic and phenotypic heterogeneity of clinical isolates of the human pathogens Aspergillus fumigatus, Aspergillus lentulus and Aspergillus fumigatiaffinis.</title>
        <authorList>
            <person name="dos Santos R.A.C."/>
            <person name="Steenwyk J.L."/>
            <person name="Rivero-Menendez O."/>
            <person name="Mead M.E."/>
            <person name="Silva L.P."/>
            <person name="Bastos R.W."/>
            <person name="Alastruey-Izquierdo A."/>
            <person name="Goldman G.H."/>
            <person name="Rokas A."/>
        </authorList>
    </citation>
    <scope>NUCLEOTIDE SEQUENCE</scope>
    <source>
        <strain evidence="3">CNM-CM6805</strain>
    </source>
</reference>
<dbReference type="Proteomes" id="UP000653565">
    <property type="component" value="Unassembled WGS sequence"/>
</dbReference>
<dbReference type="InterPro" id="IPR020471">
    <property type="entry name" value="AKR"/>
</dbReference>
<keyword evidence="4" id="KW-1185">Reference proteome</keyword>
<evidence type="ECO:0000313" key="4">
    <source>
        <dbReference type="Proteomes" id="UP000653565"/>
    </source>
</evidence>
<name>A0A8H4HBZ3_9EURO</name>
<dbReference type="OrthoDB" id="37537at2759"/>
<dbReference type="PANTHER" id="PTHR43625:SF40">
    <property type="entry name" value="ALDO-KETO REDUCTASE YAKC [NADP(+)]"/>
    <property type="match status" value="1"/>
</dbReference>
<dbReference type="Pfam" id="PF00248">
    <property type="entry name" value="Aldo_ket_red"/>
    <property type="match status" value="1"/>
</dbReference>
<dbReference type="PRINTS" id="PR00069">
    <property type="entry name" value="ALDKETRDTASE"/>
</dbReference>
<feature type="domain" description="NADP-dependent oxidoreductase" evidence="2">
    <location>
        <begin position="18"/>
        <end position="312"/>
    </location>
</feature>
<reference evidence="3" key="2">
    <citation type="submission" date="2020-04" db="EMBL/GenBank/DDBJ databases">
        <authorList>
            <person name="Santos R.A.C."/>
            <person name="Steenwyk J.L."/>
            <person name="Rivero-Menendez O."/>
            <person name="Mead M.E."/>
            <person name="Silva L.P."/>
            <person name="Bastos R.W."/>
            <person name="Alastruey-Izquierdo A."/>
            <person name="Goldman G.H."/>
            <person name="Rokas A."/>
        </authorList>
    </citation>
    <scope>NUCLEOTIDE SEQUENCE</scope>
    <source>
        <strain evidence="3">CNM-CM6805</strain>
    </source>
</reference>
<protein>
    <recommendedName>
        <fullName evidence="2">NADP-dependent oxidoreductase domain-containing protein</fullName>
    </recommendedName>
</protein>
<evidence type="ECO:0000259" key="2">
    <source>
        <dbReference type="Pfam" id="PF00248"/>
    </source>
</evidence>
<organism evidence="3 4">
    <name type="scientific">Aspergillus fumigatiaffinis</name>
    <dbReference type="NCBI Taxonomy" id="340414"/>
    <lineage>
        <taxon>Eukaryota</taxon>
        <taxon>Fungi</taxon>
        <taxon>Dikarya</taxon>
        <taxon>Ascomycota</taxon>
        <taxon>Pezizomycotina</taxon>
        <taxon>Eurotiomycetes</taxon>
        <taxon>Eurotiomycetidae</taxon>
        <taxon>Eurotiales</taxon>
        <taxon>Aspergillaceae</taxon>
        <taxon>Aspergillus</taxon>
        <taxon>Aspergillus subgen. Fumigati</taxon>
    </lineage>
</organism>
<gene>
    <name evidence="3" type="ORF">CNMCM6805_004682</name>
</gene>
<evidence type="ECO:0000313" key="3">
    <source>
        <dbReference type="EMBL" id="KAF4240878.1"/>
    </source>
</evidence>
<dbReference type="SUPFAM" id="SSF51430">
    <property type="entry name" value="NAD(P)-linked oxidoreductase"/>
    <property type="match status" value="1"/>
</dbReference>
<dbReference type="InterPro" id="IPR036812">
    <property type="entry name" value="NAD(P)_OxRdtase_dom_sf"/>
</dbReference>
<dbReference type="Gene3D" id="3.20.20.100">
    <property type="entry name" value="NADP-dependent oxidoreductase domain"/>
    <property type="match status" value="1"/>
</dbReference>